<feature type="transmembrane region" description="Helical" evidence="9">
    <location>
        <begin position="291"/>
        <end position="313"/>
    </location>
</feature>
<keyword evidence="7 9" id="KW-0472">Membrane</keyword>
<keyword evidence="4" id="KW-0732">Signal</keyword>
<dbReference type="EMBL" id="JAACNH010000003">
    <property type="protein sequence ID" value="KAG8448510.1"/>
    <property type="molecule type" value="Genomic_DNA"/>
</dbReference>
<dbReference type="InterPro" id="IPR043136">
    <property type="entry name" value="B30.2/SPRY_sf"/>
</dbReference>
<dbReference type="SMART" id="SM00406">
    <property type="entry name" value="IGv"/>
    <property type="match status" value="1"/>
</dbReference>
<dbReference type="InterPro" id="IPR003879">
    <property type="entry name" value="Butyrophylin_SPRY"/>
</dbReference>
<dbReference type="FunFam" id="2.60.40.10:FF:000208">
    <property type="entry name" value="Butyrophilin subfamily 1 member A1"/>
    <property type="match status" value="1"/>
</dbReference>
<evidence type="ECO:0000256" key="3">
    <source>
        <dbReference type="ARBA" id="ARBA00022692"/>
    </source>
</evidence>
<feature type="domain" description="B30.2/SPRY" evidence="10">
    <location>
        <begin position="303"/>
        <end position="500"/>
    </location>
</feature>
<protein>
    <submittedName>
        <fullName evidence="12">Uncharacterized protein</fullName>
    </submittedName>
</protein>
<dbReference type="InterPro" id="IPR053896">
    <property type="entry name" value="BTN3A2-like_Ig-C"/>
</dbReference>
<dbReference type="Gene3D" id="2.60.120.920">
    <property type="match status" value="1"/>
</dbReference>
<keyword evidence="5 9" id="KW-1133">Transmembrane helix</keyword>
<dbReference type="SUPFAM" id="SSF49899">
    <property type="entry name" value="Concanavalin A-like lectins/glucanases"/>
    <property type="match status" value="1"/>
</dbReference>
<dbReference type="PROSITE" id="PS50188">
    <property type="entry name" value="B302_SPRY"/>
    <property type="match status" value="1"/>
</dbReference>
<name>A0A8T2JYR9_9PIPI</name>
<dbReference type="Pfam" id="PF07686">
    <property type="entry name" value="V-set"/>
    <property type="match status" value="1"/>
</dbReference>
<sequence length="514" mass="57821">MSPSPNRMICFFKKLPKLLLTSPRSSAALPALCLRECKQRGGTGSRVCDWLSGSQSRTRLPVIQCSGGKRRGQYKVQSPQNILVAEVGYNVSMPCTLIPPLNALGLEVRWFHGLFNPPVYLLRDGQEDKEQQSTDYRGRVSLQNGPHTGDLTLFLSRVRISDAGKYNCFVENKSSGFYEETSMQLNVIGVGSLPRLTVSLQEGSVLLSFSSSDWYPEPQMLWKGEKAKHIAPEFEANVKQSDGLIKIESNILLRDSHTNQLYCGARHPITGKEVGIYLTISEDLFPRTSPWVYAFLCSLLILIVGAVVTGLSVRKLLHETAYFILNEETAYPELSVSDNFLTLYNKPPEMPVQLNEFRFEVERCCLGDHTFSSGCHYWEVELVSGEEWAVGVASPDVRRKGAAYMFSPQENIWCVCRFVDTFKALDAPEHNLDVKGDYLKSVGVYLKLSTSWTISFYNPSTWRLLYTFHDISPRGKCVLPFFWLGIRGGAVRVKGIGGGTRIERREDVEEEIPL</sequence>
<dbReference type="InterPro" id="IPR003877">
    <property type="entry name" value="SPRY_dom"/>
</dbReference>
<dbReference type="GO" id="GO:0005102">
    <property type="term" value="F:signaling receptor binding"/>
    <property type="evidence" value="ECO:0007669"/>
    <property type="project" value="TreeGrafter"/>
</dbReference>
<dbReference type="Gene3D" id="2.60.40.10">
    <property type="entry name" value="Immunoglobulins"/>
    <property type="match status" value="2"/>
</dbReference>
<keyword evidence="13" id="KW-1185">Reference proteome</keyword>
<keyword evidence="6" id="KW-0175">Coiled coil</keyword>
<evidence type="ECO:0000256" key="6">
    <source>
        <dbReference type="ARBA" id="ARBA00023054"/>
    </source>
</evidence>
<dbReference type="InterPro" id="IPR050504">
    <property type="entry name" value="IgSF_BTN/MOG"/>
</dbReference>
<dbReference type="InterPro" id="IPR003599">
    <property type="entry name" value="Ig_sub"/>
</dbReference>
<evidence type="ECO:0000313" key="12">
    <source>
        <dbReference type="EMBL" id="KAG8448510.1"/>
    </source>
</evidence>
<evidence type="ECO:0000256" key="2">
    <source>
        <dbReference type="ARBA" id="ARBA00007591"/>
    </source>
</evidence>
<proteinExistence type="inferred from homology"/>
<comment type="similarity">
    <text evidence="2">Belongs to the immunoglobulin superfamily. BTN/MOG family.</text>
</comment>
<dbReference type="InterPro" id="IPR006574">
    <property type="entry name" value="PRY"/>
</dbReference>
<dbReference type="PRINTS" id="PR01407">
    <property type="entry name" value="BUTYPHLNCDUF"/>
</dbReference>
<dbReference type="SMART" id="SM00449">
    <property type="entry name" value="SPRY"/>
    <property type="match status" value="1"/>
</dbReference>
<dbReference type="PANTHER" id="PTHR24100">
    <property type="entry name" value="BUTYROPHILIN"/>
    <property type="match status" value="1"/>
</dbReference>
<gene>
    <name evidence="12" type="ORF">GDO86_015558</name>
</gene>
<evidence type="ECO:0000256" key="8">
    <source>
        <dbReference type="ARBA" id="ARBA00023319"/>
    </source>
</evidence>
<organism evidence="12 13">
    <name type="scientific">Hymenochirus boettgeri</name>
    <name type="common">Congo dwarf clawed frog</name>
    <dbReference type="NCBI Taxonomy" id="247094"/>
    <lineage>
        <taxon>Eukaryota</taxon>
        <taxon>Metazoa</taxon>
        <taxon>Chordata</taxon>
        <taxon>Craniata</taxon>
        <taxon>Vertebrata</taxon>
        <taxon>Euteleostomi</taxon>
        <taxon>Amphibia</taxon>
        <taxon>Batrachia</taxon>
        <taxon>Anura</taxon>
        <taxon>Pipoidea</taxon>
        <taxon>Pipidae</taxon>
        <taxon>Pipinae</taxon>
        <taxon>Hymenochirus</taxon>
    </lineage>
</organism>
<evidence type="ECO:0000256" key="4">
    <source>
        <dbReference type="ARBA" id="ARBA00022729"/>
    </source>
</evidence>
<keyword evidence="8" id="KW-0393">Immunoglobulin domain</keyword>
<evidence type="ECO:0000256" key="7">
    <source>
        <dbReference type="ARBA" id="ARBA00023136"/>
    </source>
</evidence>
<comment type="caution">
    <text evidence="12">The sequence shown here is derived from an EMBL/GenBank/DDBJ whole genome shotgun (WGS) entry which is preliminary data.</text>
</comment>
<evidence type="ECO:0000259" key="11">
    <source>
        <dbReference type="PROSITE" id="PS50835"/>
    </source>
</evidence>
<dbReference type="Pfam" id="PF00622">
    <property type="entry name" value="SPRY"/>
    <property type="match status" value="1"/>
</dbReference>
<dbReference type="Pfam" id="PF22705">
    <property type="entry name" value="C2-set_3"/>
    <property type="match status" value="1"/>
</dbReference>
<dbReference type="Proteomes" id="UP000812440">
    <property type="component" value="Chromosome 8_10"/>
</dbReference>
<dbReference type="SUPFAM" id="SSF48726">
    <property type="entry name" value="Immunoglobulin"/>
    <property type="match status" value="2"/>
</dbReference>
<evidence type="ECO:0000256" key="5">
    <source>
        <dbReference type="ARBA" id="ARBA00022989"/>
    </source>
</evidence>
<evidence type="ECO:0000256" key="9">
    <source>
        <dbReference type="SAM" id="Phobius"/>
    </source>
</evidence>
<dbReference type="InterPro" id="IPR007110">
    <property type="entry name" value="Ig-like_dom"/>
</dbReference>
<dbReference type="InterPro" id="IPR013320">
    <property type="entry name" value="ConA-like_dom_sf"/>
</dbReference>
<dbReference type="InterPro" id="IPR013106">
    <property type="entry name" value="Ig_V-set"/>
</dbReference>
<dbReference type="GO" id="GO:0001817">
    <property type="term" value="P:regulation of cytokine production"/>
    <property type="evidence" value="ECO:0007669"/>
    <property type="project" value="TreeGrafter"/>
</dbReference>
<dbReference type="GO" id="GO:0050852">
    <property type="term" value="P:T cell receptor signaling pathway"/>
    <property type="evidence" value="ECO:0007669"/>
    <property type="project" value="TreeGrafter"/>
</dbReference>
<evidence type="ECO:0000256" key="1">
    <source>
        <dbReference type="ARBA" id="ARBA00004479"/>
    </source>
</evidence>
<dbReference type="InterPro" id="IPR013783">
    <property type="entry name" value="Ig-like_fold"/>
</dbReference>
<dbReference type="InterPro" id="IPR001870">
    <property type="entry name" value="B30.2/SPRY"/>
</dbReference>
<accession>A0A8T2JYR9</accession>
<dbReference type="SMART" id="SM00409">
    <property type="entry name" value="IG"/>
    <property type="match status" value="1"/>
</dbReference>
<dbReference type="AlphaFoldDB" id="A0A8T2JYR9"/>
<dbReference type="SMART" id="SM00589">
    <property type="entry name" value="PRY"/>
    <property type="match status" value="1"/>
</dbReference>
<dbReference type="GO" id="GO:0009897">
    <property type="term" value="C:external side of plasma membrane"/>
    <property type="evidence" value="ECO:0007669"/>
    <property type="project" value="TreeGrafter"/>
</dbReference>
<comment type="subcellular location">
    <subcellularLocation>
        <location evidence="1">Membrane</location>
        <topology evidence="1">Single-pass type I membrane protein</topology>
    </subcellularLocation>
</comment>
<feature type="domain" description="Ig-like" evidence="11">
    <location>
        <begin position="61"/>
        <end position="184"/>
    </location>
</feature>
<evidence type="ECO:0000259" key="10">
    <source>
        <dbReference type="PROSITE" id="PS50188"/>
    </source>
</evidence>
<reference evidence="12" key="1">
    <citation type="thesis" date="2020" institute="ProQuest LLC" country="789 East Eisenhower Parkway, Ann Arbor, MI, USA">
        <title>Comparative Genomics and Chromosome Evolution.</title>
        <authorList>
            <person name="Mudd A.B."/>
        </authorList>
    </citation>
    <scope>NUCLEOTIDE SEQUENCE</scope>
    <source>
        <strain evidence="12">Female2</strain>
        <tissue evidence="12">Blood</tissue>
    </source>
</reference>
<dbReference type="PROSITE" id="PS50835">
    <property type="entry name" value="IG_LIKE"/>
    <property type="match status" value="1"/>
</dbReference>
<keyword evidence="3 9" id="KW-0812">Transmembrane</keyword>
<evidence type="ECO:0000313" key="13">
    <source>
        <dbReference type="Proteomes" id="UP000812440"/>
    </source>
</evidence>
<dbReference type="InterPro" id="IPR036179">
    <property type="entry name" value="Ig-like_dom_sf"/>
</dbReference>
<dbReference type="OrthoDB" id="9986391at2759"/>
<dbReference type="PANTHER" id="PTHR24100:SF142">
    <property type="entry name" value="BUTYROPHILIN SUBFAMILY 2 MEMBER A2"/>
    <property type="match status" value="1"/>
</dbReference>